<dbReference type="Pfam" id="PF13439">
    <property type="entry name" value="Glyco_transf_4"/>
    <property type="match status" value="1"/>
</dbReference>
<dbReference type="AlphaFoldDB" id="A0A3A4NN27"/>
<comment type="similarity">
    <text evidence="1">Belongs to the glycosyltransferase group 1 family. Glycosyltransferase 4 subfamily.</text>
</comment>
<dbReference type="PANTHER" id="PTHR12526">
    <property type="entry name" value="GLYCOSYLTRANSFERASE"/>
    <property type="match status" value="1"/>
</dbReference>
<gene>
    <name evidence="6" type="ORF">C4520_17590</name>
</gene>
<feature type="domain" description="Glycosyltransferase subfamily 4-like N-terminal" evidence="5">
    <location>
        <begin position="103"/>
        <end position="208"/>
    </location>
</feature>
<dbReference type="GO" id="GO:0016757">
    <property type="term" value="F:glycosyltransferase activity"/>
    <property type="evidence" value="ECO:0007669"/>
    <property type="project" value="UniProtKB-KW"/>
</dbReference>
<feature type="domain" description="Glycosyl transferase family 1" evidence="4">
    <location>
        <begin position="220"/>
        <end position="379"/>
    </location>
</feature>
<accession>A0A3A4NN27</accession>
<keyword evidence="2" id="KW-0328">Glycosyltransferase</keyword>
<evidence type="ECO:0000256" key="3">
    <source>
        <dbReference type="ARBA" id="ARBA00022679"/>
    </source>
</evidence>
<dbReference type="EMBL" id="QZKU01000120">
    <property type="protein sequence ID" value="RJP17134.1"/>
    <property type="molecule type" value="Genomic_DNA"/>
</dbReference>
<keyword evidence="3 6" id="KW-0808">Transferase</keyword>
<evidence type="ECO:0000313" key="7">
    <source>
        <dbReference type="Proteomes" id="UP000265882"/>
    </source>
</evidence>
<dbReference type="SUPFAM" id="SSF53756">
    <property type="entry name" value="UDP-Glycosyltransferase/glycogen phosphorylase"/>
    <property type="match status" value="1"/>
</dbReference>
<protein>
    <submittedName>
        <fullName evidence="6">Colanic acid biosynthesis glycosyltransferase WcaL</fullName>
    </submittedName>
</protein>
<name>A0A3A4NN27_ABYX5</name>
<reference evidence="6 7" key="1">
    <citation type="journal article" date="2017" name="ISME J.">
        <title>Energy and carbon metabolisms in a deep terrestrial subsurface fluid microbial community.</title>
        <authorList>
            <person name="Momper L."/>
            <person name="Jungbluth S.P."/>
            <person name="Lee M.D."/>
            <person name="Amend J.P."/>
        </authorList>
    </citation>
    <scope>NUCLEOTIDE SEQUENCE [LARGE SCALE GENOMIC DNA]</scope>
    <source>
        <strain evidence="6">SURF_5</strain>
    </source>
</reference>
<dbReference type="Proteomes" id="UP000265882">
    <property type="component" value="Unassembled WGS sequence"/>
</dbReference>
<dbReference type="InterPro" id="IPR028098">
    <property type="entry name" value="Glyco_trans_4-like_N"/>
</dbReference>
<dbReference type="InterPro" id="IPR001296">
    <property type="entry name" value="Glyco_trans_1"/>
</dbReference>
<dbReference type="CDD" id="cd03801">
    <property type="entry name" value="GT4_PimA-like"/>
    <property type="match status" value="1"/>
</dbReference>
<proteinExistence type="inferred from homology"/>
<evidence type="ECO:0000313" key="6">
    <source>
        <dbReference type="EMBL" id="RJP17134.1"/>
    </source>
</evidence>
<organism evidence="6 7">
    <name type="scientific">Abyssobacteria bacterium (strain SURF_5)</name>
    <dbReference type="NCBI Taxonomy" id="2093360"/>
    <lineage>
        <taxon>Bacteria</taxon>
        <taxon>Pseudomonadati</taxon>
        <taxon>Candidatus Hydrogenedentota</taxon>
        <taxon>Candidatus Abyssobacteria</taxon>
    </lineage>
</organism>
<dbReference type="Gene3D" id="3.40.50.2000">
    <property type="entry name" value="Glycogen Phosphorylase B"/>
    <property type="match status" value="2"/>
</dbReference>
<dbReference type="Pfam" id="PF00534">
    <property type="entry name" value="Glycos_transf_1"/>
    <property type="match status" value="1"/>
</dbReference>
<evidence type="ECO:0000259" key="4">
    <source>
        <dbReference type="Pfam" id="PF00534"/>
    </source>
</evidence>
<evidence type="ECO:0000259" key="5">
    <source>
        <dbReference type="Pfam" id="PF13439"/>
    </source>
</evidence>
<evidence type="ECO:0000256" key="2">
    <source>
        <dbReference type="ARBA" id="ARBA00022676"/>
    </source>
</evidence>
<evidence type="ECO:0000256" key="1">
    <source>
        <dbReference type="ARBA" id="ARBA00009481"/>
    </source>
</evidence>
<dbReference type="PANTHER" id="PTHR12526:SF640">
    <property type="entry name" value="COLANIC ACID BIOSYNTHESIS GLYCOSYLTRANSFERASE WCAL-RELATED"/>
    <property type="match status" value="1"/>
</dbReference>
<sequence length="411" mass="45159">MESFDPIRVGYVLKMYPRFSETFIVNEMLAHQEAGLDFEIFSLRPANDGRFHESLARLRVPVTYLEKPGGSEGVKKFWNAIRDAMAELPGLAANLEAALEENVNDVYQAIRVARLACARGITHLHAHFASTAASVARLAALFAGLTYSFTAHAKDIYHESVNREDLSRKLNDAAAVITVSDYNCSYLRTSFGLSDERVTRIYNGIDLNLFQYISPLRRAPKIVCVGRLVEKKGFAYLIDACSLLMRSRHHFDAEIIGAGPLEADLRNQIESLGLTERVRLLGPLPQGEVIQRMHEAAVVAAPCVLGSDGDRDGLPTVLLEAMALGTPCISTDVTGIPEILLNEQTGLMVAQNDAAGLAAALERLLYDGELRERLALSARALIESEFDLQRNAAHMRNVVLQSAAQLKTLAL</sequence>
<comment type="caution">
    <text evidence="6">The sequence shown here is derived from an EMBL/GenBank/DDBJ whole genome shotgun (WGS) entry which is preliminary data.</text>
</comment>